<keyword evidence="10" id="KW-1185">Reference proteome</keyword>
<dbReference type="Gene3D" id="3.40.50.1240">
    <property type="entry name" value="Phosphoglycerate mutase-like"/>
    <property type="match status" value="1"/>
</dbReference>
<gene>
    <name evidence="9" type="ORF">PoB_000212100</name>
</gene>
<dbReference type="Pfam" id="PF00300">
    <property type="entry name" value="His_Phos_1"/>
    <property type="match status" value="1"/>
</dbReference>
<reference evidence="9 10" key="1">
    <citation type="journal article" date="2021" name="Elife">
        <title>Chloroplast acquisition without the gene transfer in kleptoplastic sea slugs, Plakobranchus ocellatus.</title>
        <authorList>
            <person name="Maeda T."/>
            <person name="Takahashi S."/>
            <person name="Yoshida T."/>
            <person name="Shimamura S."/>
            <person name="Takaki Y."/>
            <person name="Nagai Y."/>
            <person name="Toyoda A."/>
            <person name="Suzuki Y."/>
            <person name="Arimoto A."/>
            <person name="Ishii H."/>
            <person name="Satoh N."/>
            <person name="Nishiyama T."/>
            <person name="Hasebe M."/>
            <person name="Maruyama T."/>
            <person name="Minagawa J."/>
            <person name="Obokata J."/>
            <person name="Shigenobu S."/>
        </authorList>
    </citation>
    <scope>NUCLEOTIDE SEQUENCE [LARGE SCALE GENOMIC DNA]</scope>
</reference>
<feature type="region of interest" description="Disordered" evidence="8">
    <location>
        <begin position="204"/>
        <end position="231"/>
    </location>
</feature>
<dbReference type="InterPro" id="IPR029033">
    <property type="entry name" value="His_PPase_superfam"/>
</dbReference>
<accession>A0AAV3XXQ4</accession>
<comment type="catalytic activity">
    <reaction evidence="1">
        <text>beta-D-fructose 2,6-bisphosphate + H2O = beta-D-fructose 6-phosphate + phosphate</text>
        <dbReference type="Rhea" id="RHEA:17289"/>
        <dbReference type="ChEBI" id="CHEBI:15377"/>
        <dbReference type="ChEBI" id="CHEBI:43474"/>
        <dbReference type="ChEBI" id="CHEBI:57634"/>
        <dbReference type="ChEBI" id="CHEBI:58579"/>
        <dbReference type="EC" id="3.1.3.46"/>
    </reaction>
</comment>
<evidence type="ECO:0000256" key="4">
    <source>
        <dbReference type="ARBA" id="ARBA00040907"/>
    </source>
</evidence>
<feature type="compositionally biased region" description="Low complexity" evidence="8">
    <location>
        <begin position="204"/>
        <end position="227"/>
    </location>
</feature>
<feature type="active site" description="Tele-phosphohistidine intermediate" evidence="6">
    <location>
        <position position="14"/>
    </location>
</feature>
<evidence type="ECO:0000313" key="10">
    <source>
        <dbReference type="Proteomes" id="UP000735302"/>
    </source>
</evidence>
<dbReference type="InterPro" id="IPR051695">
    <property type="entry name" value="Phosphoglycerate_Mutase"/>
</dbReference>
<feature type="compositionally biased region" description="Polar residues" evidence="8">
    <location>
        <begin position="163"/>
        <end position="175"/>
    </location>
</feature>
<evidence type="ECO:0000256" key="2">
    <source>
        <dbReference type="ARBA" id="ARBA00022801"/>
    </source>
</evidence>
<evidence type="ECO:0000256" key="7">
    <source>
        <dbReference type="PIRSR" id="PIRSR613078-2"/>
    </source>
</evidence>
<comment type="caution">
    <text evidence="9">The sequence shown here is derived from an EMBL/GenBank/DDBJ whole genome shotgun (WGS) entry which is preliminary data.</text>
</comment>
<feature type="binding site" evidence="7">
    <location>
        <position position="63"/>
    </location>
    <ligand>
        <name>substrate</name>
    </ligand>
</feature>
<evidence type="ECO:0000256" key="8">
    <source>
        <dbReference type="SAM" id="MobiDB-lite"/>
    </source>
</evidence>
<organism evidence="9 10">
    <name type="scientific">Plakobranchus ocellatus</name>
    <dbReference type="NCBI Taxonomy" id="259542"/>
    <lineage>
        <taxon>Eukaryota</taxon>
        <taxon>Metazoa</taxon>
        <taxon>Spiralia</taxon>
        <taxon>Lophotrochozoa</taxon>
        <taxon>Mollusca</taxon>
        <taxon>Gastropoda</taxon>
        <taxon>Heterobranchia</taxon>
        <taxon>Euthyneura</taxon>
        <taxon>Panpulmonata</taxon>
        <taxon>Sacoglossa</taxon>
        <taxon>Placobranchoidea</taxon>
        <taxon>Plakobranchidae</taxon>
        <taxon>Plakobranchus</taxon>
    </lineage>
</organism>
<dbReference type="PANTHER" id="PTHR46517">
    <property type="entry name" value="FRUCTOSE-2,6-BISPHOSPHATASE TIGAR"/>
    <property type="match status" value="1"/>
</dbReference>
<name>A0AAV3XXQ4_9GAST</name>
<feature type="region of interest" description="Disordered" evidence="8">
    <location>
        <begin position="154"/>
        <end position="175"/>
    </location>
</feature>
<dbReference type="InterPro" id="IPR001345">
    <property type="entry name" value="PG/BPGM_mutase_AS"/>
</dbReference>
<dbReference type="GO" id="GO:0005829">
    <property type="term" value="C:cytosol"/>
    <property type="evidence" value="ECO:0007669"/>
    <property type="project" value="TreeGrafter"/>
</dbReference>
<feature type="active site" description="Proton donor/acceptor" evidence="6">
    <location>
        <position position="90"/>
    </location>
</feature>
<dbReference type="GO" id="GO:0043456">
    <property type="term" value="P:regulation of pentose-phosphate shunt"/>
    <property type="evidence" value="ECO:0007669"/>
    <property type="project" value="TreeGrafter"/>
</dbReference>
<keyword evidence="2" id="KW-0378">Hydrolase</keyword>
<dbReference type="Proteomes" id="UP000735302">
    <property type="component" value="Unassembled WGS sequence"/>
</dbReference>
<proteinExistence type="inferred from homology"/>
<sequence>MEKIRLFTVTLVRHGETLSNRNKILQGQLDTQLSDIGEEQAKLVGKRLKEHHFTHVFSSDLSRAVNTAQHILAENKKTTCDLILDPRLRERDFGCLEGRPLSDFVKAQEESGLPSHLFTPEGAETIDQVSHRAREFFKDLCKMMAEPVKSLSTDSKECVGNLDSPSSPVNGPESQTLLPKKVHSGALMDASNLIDLLPPAENLSASPAHPAVPASSSSSSASMAAHESPSEESGDVLIVSHGLLLHELKKIVLKKFKGVLEGPLAHEVQRKSPNTGVTQVTMAVNYKYNKLKSQCTEIHAINNISHLEGSRLDLFSNALFKGAL</sequence>
<protein>
    <recommendedName>
        <fullName evidence="4">Fructose-2,6-bisphosphatase TIGAR</fullName>
    </recommendedName>
    <alternativeName>
        <fullName evidence="5">TP53-induced glycolysis and apoptosis regulator</fullName>
    </alternativeName>
</protein>
<dbReference type="PROSITE" id="PS00175">
    <property type="entry name" value="PG_MUTASE"/>
    <property type="match status" value="1"/>
</dbReference>
<feature type="binding site" evidence="7">
    <location>
        <begin position="13"/>
        <end position="20"/>
    </location>
    <ligand>
        <name>substrate</name>
    </ligand>
</feature>
<dbReference type="CDD" id="cd07067">
    <property type="entry name" value="HP_PGM_like"/>
    <property type="match status" value="1"/>
</dbReference>
<comment type="similarity">
    <text evidence="3">Belongs to the phosphoglycerate mutase family.</text>
</comment>
<dbReference type="InterPro" id="IPR013078">
    <property type="entry name" value="His_Pase_superF_clade-1"/>
</dbReference>
<evidence type="ECO:0000256" key="1">
    <source>
        <dbReference type="ARBA" id="ARBA00000464"/>
    </source>
</evidence>
<dbReference type="GO" id="GO:0045820">
    <property type="term" value="P:negative regulation of glycolytic process"/>
    <property type="evidence" value="ECO:0007669"/>
    <property type="project" value="TreeGrafter"/>
</dbReference>
<dbReference type="SUPFAM" id="SSF53254">
    <property type="entry name" value="Phosphoglycerate mutase-like"/>
    <property type="match status" value="1"/>
</dbReference>
<evidence type="ECO:0000256" key="6">
    <source>
        <dbReference type="PIRSR" id="PIRSR613078-1"/>
    </source>
</evidence>
<dbReference type="SMART" id="SM00855">
    <property type="entry name" value="PGAM"/>
    <property type="match status" value="1"/>
</dbReference>
<dbReference type="GO" id="GO:0004331">
    <property type="term" value="F:fructose-2,6-bisphosphate 2-phosphatase activity"/>
    <property type="evidence" value="ECO:0007669"/>
    <property type="project" value="UniProtKB-EC"/>
</dbReference>
<evidence type="ECO:0000313" key="9">
    <source>
        <dbReference type="EMBL" id="GFN75615.1"/>
    </source>
</evidence>
<dbReference type="AlphaFoldDB" id="A0AAV3XXQ4"/>
<dbReference type="EMBL" id="BLXT01000273">
    <property type="protein sequence ID" value="GFN75615.1"/>
    <property type="molecule type" value="Genomic_DNA"/>
</dbReference>
<evidence type="ECO:0000256" key="3">
    <source>
        <dbReference type="ARBA" id="ARBA00038362"/>
    </source>
</evidence>
<evidence type="ECO:0000256" key="5">
    <source>
        <dbReference type="ARBA" id="ARBA00042275"/>
    </source>
</evidence>
<dbReference type="PANTHER" id="PTHR46517:SF1">
    <property type="entry name" value="FRUCTOSE-2,6-BISPHOSPHATASE TIGAR"/>
    <property type="match status" value="1"/>
</dbReference>